<comment type="caution">
    <text evidence="1">The sequence shown here is derived from an EMBL/GenBank/DDBJ whole genome shotgun (WGS) entry which is preliminary data.</text>
</comment>
<keyword evidence="2" id="KW-1185">Reference proteome</keyword>
<gene>
    <name evidence="1" type="ORF">HBH26_13115</name>
</gene>
<dbReference type="EMBL" id="JAAVJH010000007">
    <property type="protein sequence ID" value="NJR79524.1"/>
    <property type="molecule type" value="Genomic_DNA"/>
</dbReference>
<sequence length="88" mass="9209">MPENAASMRPAAIVVGGFDRPMKPAAVARLLDEDGDTCGQAEAGCSMLHATGGDQLTVFDEAASCSEGREMVEPRGIEPLTFAMPLLK</sequence>
<evidence type="ECO:0000313" key="1">
    <source>
        <dbReference type="EMBL" id="NJR79524.1"/>
    </source>
</evidence>
<evidence type="ECO:0000313" key="2">
    <source>
        <dbReference type="Proteomes" id="UP000732399"/>
    </source>
</evidence>
<protein>
    <submittedName>
        <fullName evidence="1">Uncharacterized protein</fullName>
    </submittedName>
</protein>
<name>A0ABX1CPW9_9SPHN</name>
<dbReference type="Proteomes" id="UP000732399">
    <property type="component" value="Unassembled WGS sequence"/>
</dbReference>
<proteinExistence type="predicted"/>
<dbReference type="RefSeq" id="WP_168135069.1">
    <property type="nucleotide sequence ID" value="NZ_JAAVJH010000007.1"/>
</dbReference>
<reference evidence="1 2" key="1">
    <citation type="submission" date="2020-03" db="EMBL/GenBank/DDBJ databases">
        <authorList>
            <person name="Wang L."/>
            <person name="He N."/>
            <person name="Li Y."/>
            <person name="Fang Y."/>
            <person name="Zhang F."/>
        </authorList>
    </citation>
    <scope>NUCLEOTIDE SEQUENCE [LARGE SCALE GENOMIC DNA]</scope>
    <source>
        <strain evidence="1 2">36D10-4-7</strain>
    </source>
</reference>
<accession>A0ABX1CPW9</accession>
<organism evidence="1 2">
    <name type="scientific">Sphingomonas corticis</name>
    <dbReference type="NCBI Taxonomy" id="2722791"/>
    <lineage>
        <taxon>Bacteria</taxon>
        <taxon>Pseudomonadati</taxon>
        <taxon>Pseudomonadota</taxon>
        <taxon>Alphaproteobacteria</taxon>
        <taxon>Sphingomonadales</taxon>
        <taxon>Sphingomonadaceae</taxon>
        <taxon>Sphingomonas</taxon>
    </lineage>
</organism>